<dbReference type="EMBL" id="CAKXAJ010026558">
    <property type="protein sequence ID" value="CAH2269960.1"/>
    <property type="molecule type" value="Genomic_DNA"/>
</dbReference>
<name>A0A8S4SR69_9NEOP</name>
<sequence length="80" mass="9016">MDAEVSRCWNGNPAPVNATLRLPVGRPPGGQTTSIESRGTTGNKRPRIVEFGTPYNRSMSSRRRQSVEKMMMMMMIELKM</sequence>
<proteinExistence type="predicted"/>
<feature type="compositionally biased region" description="Polar residues" evidence="1">
    <location>
        <begin position="30"/>
        <end position="43"/>
    </location>
</feature>
<accession>A0A8S4SR69</accession>
<gene>
    <name evidence="2" type="primary">jg9703</name>
    <name evidence="2" type="ORF">PAEG_LOCUS27889</name>
</gene>
<comment type="caution">
    <text evidence="2">The sequence shown here is derived from an EMBL/GenBank/DDBJ whole genome shotgun (WGS) entry which is preliminary data.</text>
</comment>
<feature type="region of interest" description="Disordered" evidence="1">
    <location>
        <begin position="19"/>
        <end position="49"/>
    </location>
</feature>
<dbReference type="Proteomes" id="UP000838756">
    <property type="component" value="Unassembled WGS sequence"/>
</dbReference>
<evidence type="ECO:0000256" key="1">
    <source>
        <dbReference type="SAM" id="MobiDB-lite"/>
    </source>
</evidence>
<reference evidence="2" key="1">
    <citation type="submission" date="2022-03" db="EMBL/GenBank/DDBJ databases">
        <authorList>
            <person name="Lindestad O."/>
        </authorList>
    </citation>
    <scope>NUCLEOTIDE SEQUENCE</scope>
</reference>
<evidence type="ECO:0000313" key="2">
    <source>
        <dbReference type="EMBL" id="CAH2269960.1"/>
    </source>
</evidence>
<protein>
    <submittedName>
        <fullName evidence="2">Jg9703 protein</fullName>
    </submittedName>
</protein>
<organism evidence="2 3">
    <name type="scientific">Pararge aegeria aegeria</name>
    <dbReference type="NCBI Taxonomy" id="348720"/>
    <lineage>
        <taxon>Eukaryota</taxon>
        <taxon>Metazoa</taxon>
        <taxon>Ecdysozoa</taxon>
        <taxon>Arthropoda</taxon>
        <taxon>Hexapoda</taxon>
        <taxon>Insecta</taxon>
        <taxon>Pterygota</taxon>
        <taxon>Neoptera</taxon>
        <taxon>Endopterygota</taxon>
        <taxon>Lepidoptera</taxon>
        <taxon>Glossata</taxon>
        <taxon>Ditrysia</taxon>
        <taxon>Papilionoidea</taxon>
        <taxon>Nymphalidae</taxon>
        <taxon>Satyrinae</taxon>
        <taxon>Satyrini</taxon>
        <taxon>Parargina</taxon>
        <taxon>Pararge</taxon>
    </lineage>
</organism>
<evidence type="ECO:0000313" key="3">
    <source>
        <dbReference type="Proteomes" id="UP000838756"/>
    </source>
</evidence>
<keyword evidence="3" id="KW-1185">Reference proteome</keyword>
<dbReference type="AlphaFoldDB" id="A0A8S4SR69"/>